<organism evidence="3 4">
    <name type="scientific">Eimeria tenella</name>
    <name type="common">Coccidian parasite</name>
    <dbReference type="NCBI Taxonomy" id="5802"/>
    <lineage>
        <taxon>Eukaryota</taxon>
        <taxon>Sar</taxon>
        <taxon>Alveolata</taxon>
        <taxon>Apicomplexa</taxon>
        <taxon>Conoidasida</taxon>
        <taxon>Coccidia</taxon>
        <taxon>Eucoccidiorida</taxon>
        <taxon>Eimeriorina</taxon>
        <taxon>Eimeriidae</taxon>
        <taxon>Eimeria</taxon>
    </lineage>
</organism>
<dbReference type="EMBL" id="HG673787">
    <property type="protein sequence ID" value="CDJ37868.1"/>
    <property type="molecule type" value="Genomic_DNA"/>
</dbReference>
<dbReference type="PANTHER" id="PTHR10381:SF11">
    <property type="entry name" value="ATP-DEPENDENT CLP PROTEASE PROTEOLYTIC SUBUNIT, MITOCHONDRIAL"/>
    <property type="match status" value="1"/>
</dbReference>
<dbReference type="Pfam" id="PF00574">
    <property type="entry name" value="CLP_protease"/>
    <property type="match status" value="1"/>
</dbReference>
<proteinExistence type="inferred from homology"/>
<dbReference type="InterPro" id="IPR023562">
    <property type="entry name" value="ClpP/TepA"/>
</dbReference>
<dbReference type="GO" id="GO:0006515">
    <property type="term" value="P:protein quality control for misfolded or incompletely synthesized proteins"/>
    <property type="evidence" value="ECO:0007669"/>
    <property type="project" value="TreeGrafter"/>
</dbReference>
<dbReference type="GO" id="GO:0004176">
    <property type="term" value="F:ATP-dependent peptidase activity"/>
    <property type="evidence" value="ECO:0007669"/>
    <property type="project" value="InterPro"/>
</dbReference>
<keyword evidence="4" id="KW-1185">Reference proteome</keyword>
<reference evidence="3" key="1">
    <citation type="submission" date="2013-10" db="EMBL/GenBank/DDBJ databases">
        <title>Genomic analysis of the causative agents of coccidiosis in chickens.</title>
        <authorList>
            <person name="Reid A.J."/>
            <person name="Blake D."/>
            <person name="Billington K."/>
            <person name="Browne H."/>
            <person name="Dunn M."/>
            <person name="Hung S."/>
            <person name="Kawahara F."/>
            <person name="Miranda-Saavedra D."/>
            <person name="Mourier T."/>
            <person name="Nagra H."/>
            <person name="Otto T.D."/>
            <person name="Rawlings N."/>
            <person name="Sanchez A."/>
            <person name="Sanders M."/>
            <person name="Subramaniam C."/>
            <person name="Tay Y."/>
            <person name="Dear P."/>
            <person name="Doerig C."/>
            <person name="Gruber A."/>
            <person name="Parkinson J."/>
            <person name="Shirley M."/>
            <person name="Wan K.L."/>
            <person name="Berriman M."/>
            <person name="Tomley F."/>
            <person name="Pain A."/>
        </authorList>
    </citation>
    <scope>NUCLEOTIDE SEQUENCE [LARGE SCALE GENOMIC DNA]</scope>
    <source>
        <strain evidence="3">Houghton</strain>
    </source>
</reference>
<dbReference type="VEuPathDB" id="ToxoDB:ETH_00030480"/>
<dbReference type="GeneID" id="25255175"/>
<dbReference type="Proteomes" id="UP000030747">
    <property type="component" value="Unassembled WGS sequence"/>
</dbReference>
<dbReference type="InterPro" id="IPR001907">
    <property type="entry name" value="ClpP"/>
</dbReference>
<dbReference type="OMA" id="TYIAEYC"/>
<evidence type="ECO:0000256" key="1">
    <source>
        <dbReference type="ARBA" id="ARBA00007039"/>
    </source>
</evidence>
<dbReference type="OrthoDB" id="1721884at2759"/>
<dbReference type="SMR" id="U6KR30"/>
<dbReference type="InterPro" id="IPR029045">
    <property type="entry name" value="ClpP/crotonase-like_dom_sf"/>
</dbReference>
<dbReference type="SUPFAM" id="SSF52096">
    <property type="entry name" value="ClpP/crotonase"/>
    <property type="match status" value="1"/>
</dbReference>
<accession>U6KR30</accession>
<dbReference type="PANTHER" id="PTHR10381">
    <property type="entry name" value="ATP-DEPENDENT CLP PROTEASE PROTEOLYTIC SUBUNIT"/>
    <property type="match status" value="1"/>
</dbReference>
<gene>
    <name evidence="3" type="ORF">ETH_00030480</name>
</gene>
<reference evidence="3" key="2">
    <citation type="submission" date="2013-10" db="EMBL/GenBank/DDBJ databases">
        <authorList>
            <person name="Aslett M."/>
        </authorList>
    </citation>
    <scope>NUCLEOTIDE SEQUENCE [LARGE SCALE GENOMIC DNA]</scope>
    <source>
        <strain evidence="3">Houghton</strain>
    </source>
</reference>
<dbReference type="Gene3D" id="3.90.226.10">
    <property type="entry name" value="2-enoyl-CoA Hydratase, Chain A, domain 1"/>
    <property type="match status" value="1"/>
</dbReference>
<dbReference type="VEuPathDB" id="ToxoDB:ETH2_0837700"/>
<comment type="similarity">
    <text evidence="1 2">Belongs to the peptidase S14 family.</text>
</comment>
<dbReference type="PRINTS" id="PR00127">
    <property type="entry name" value="CLPPROTEASEP"/>
</dbReference>
<name>U6KR30_EIMTE</name>
<dbReference type="AlphaFoldDB" id="U6KR30"/>
<dbReference type="RefSeq" id="XP_013228706.1">
    <property type="nucleotide sequence ID" value="XM_013373252.1"/>
</dbReference>
<dbReference type="GO" id="GO:0009368">
    <property type="term" value="C:endopeptidase Clp complex"/>
    <property type="evidence" value="ECO:0007669"/>
    <property type="project" value="TreeGrafter"/>
</dbReference>
<evidence type="ECO:0000256" key="2">
    <source>
        <dbReference type="RuleBase" id="RU003567"/>
    </source>
</evidence>
<dbReference type="GO" id="GO:0051117">
    <property type="term" value="F:ATPase binding"/>
    <property type="evidence" value="ECO:0007669"/>
    <property type="project" value="TreeGrafter"/>
</dbReference>
<evidence type="ECO:0000313" key="4">
    <source>
        <dbReference type="Proteomes" id="UP000030747"/>
    </source>
</evidence>
<sequence length="269" mass="28022">MILSSAALNLTGYQTAAAAHAAERPALKALLETAPALPPPAQQPAPVLLPTALRSGSDVFSHLLHFQKRIFLWGPLTEEAAAAAAAQLLLLQGEQRESSKEEKMRSRMNLKSPKIAAAANPTAAAAAAAAEKARVELIINSRGGPLSAALALYDVLGLVSGDLLLKTLAVGCVGHSAALLLSSGLLGKRKAAKNAKIFFCQSACTAQGSADELLQQAAAAAAQEQLFDLLLAKRCGRTAEEIASWRQQSKVFSAEEAKAVGLIDEIISE</sequence>
<evidence type="ECO:0000313" key="3">
    <source>
        <dbReference type="EMBL" id="CDJ37868.1"/>
    </source>
</evidence>
<protein>
    <recommendedName>
        <fullName evidence="2">ATP-dependent Clp protease proteolytic subunit</fullName>
    </recommendedName>
</protein>
<dbReference type="GO" id="GO:0004252">
    <property type="term" value="F:serine-type endopeptidase activity"/>
    <property type="evidence" value="ECO:0007669"/>
    <property type="project" value="InterPro"/>
</dbReference>